<dbReference type="AlphaFoldDB" id="A0A1X7LCX3"/>
<dbReference type="InterPro" id="IPR021238">
    <property type="entry name" value="DUF2620"/>
</dbReference>
<dbReference type="STRING" id="1852522.SAMN06295960_3255"/>
<dbReference type="GO" id="GO:0005975">
    <property type="term" value="P:carbohydrate metabolic process"/>
    <property type="evidence" value="ECO:0007669"/>
    <property type="project" value="InterPro"/>
</dbReference>
<accession>A0A1X7LCX3</accession>
<dbReference type="GO" id="GO:0016853">
    <property type="term" value="F:isomerase activity"/>
    <property type="evidence" value="ECO:0007669"/>
    <property type="project" value="InterPro"/>
</dbReference>
<evidence type="ECO:0000313" key="2">
    <source>
        <dbReference type="Proteomes" id="UP000193834"/>
    </source>
</evidence>
<evidence type="ECO:0008006" key="3">
    <source>
        <dbReference type="Google" id="ProtNLM"/>
    </source>
</evidence>
<evidence type="ECO:0000313" key="1">
    <source>
        <dbReference type="EMBL" id="SMG51397.1"/>
    </source>
</evidence>
<dbReference type="OrthoDB" id="5191605at2"/>
<dbReference type="Proteomes" id="UP000193834">
    <property type="component" value="Unassembled WGS sequence"/>
</dbReference>
<dbReference type="InterPro" id="IPR036569">
    <property type="entry name" value="RpiB_LacA_LacB_sf"/>
</dbReference>
<reference evidence="1 2" key="1">
    <citation type="submission" date="2017-04" db="EMBL/GenBank/DDBJ databases">
        <authorList>
            <person name="Afonso C.L."/>
            <person name="Miller P.J."/>
            <person name="Scott M.A."/>
            <person name="Spackman E."/>
            <person name="Goraichik I."/>
            <person name="Dimitrov K.M."/>
            <person name="Suarez D.L."/>
            <person name="Swayne D.E."/>
        </authorList>
    </citation>
    <scope>NUCLEOTIDE SEQUENCE [LARGE SCALE GENOMIC DNA]</scope>
    <source>
        <strain evidence="1 2">11</strain>
    </source>
</reference>
<gene>
    <name evidence="1" type="ORF">SAMN06295960_3255</name>
</gene>
<proteinExistence type="predicted"/>
<dbReference type="Pfam" id="PF10941">
    <property type="entry name" value="DUF2620"/>
    <property type="match status" value="1"/>
</dbReference>
<organism evidence="1 2">
    <name type="scientific">Paenibacillus aquistagni</name>
    <dbReference type="NCBI Taxonomy" id="1852522"/>
    <lineage>
        <taxon>Bacteria</taxon>
        <taxon>Bacillati</taxon>
        <taxon>Bacillota</taxon>
        <taxon>Bacilli</taxon>
        <taxon>Bacillales</taxon>
        <taxon>Paenibacillaceae</taxon>
        <taxon>Paenibacillus</taxon>
    </lineage>
</organism>
<dbReference type="SUPFAM" id="SSF89623">
    <property type="entry name" value="Ribose/Galactose isomerase RpiB/AlsB"/>
    <property type="match status" value="1"/>
</dbReference>
<sequence>MLRFAVAGLNKEQLAQAIKAAGGNRVSVIATSDMEAAMLVKTSQADYYLGACNTGGGAALAMAIGILGITRCATIASNGVLPDAAAIREHIDAGVVAFGVTVESIEAAATLVTQILIEQQG</sequence>
<dbReference type="RefSeq" id="WP_085495787.1">
    <property type="nucleotide sequence ID" value="NZ_FXAZ01000004.1"/>
</dbReference>
<dbReference type="EMBL" id="FXAZ01000004">
    <property type="protein sequence ID" value="SMG51397.1"/>
    <property type="molecule type" value="Genomic_DNA"/>
</dbReference>
<name>A0A1X7LCX3_9BACL</name>
<protein>
    <recommendedName>
        <fullName evidence="3">DUF2620 domain-containing protein</fullName>
    </recommendedName>
</protein>
<keyword evidence="2" id="KW-1185">Reference proteome</keyword>